<evidence type="ECO:0000313" key="3">
    <source>
        <dbReference type="Proteomes" id="UP000231453"/>
    </source>
</evidence>
<dbReference type="Gene3D" id="3.40.630.30">
    <property type="match status" value="1"/>
</dbReference>
<proteinExistence type="predicted"/>
<dbReference type="Proteomes" id="UP000231453">
    <property type="component" value="Unassembled WGS sequence"/>
</dbReference>
<gene>
    <name evidence="2" type="ORF">COX80_01975</name>
</gene>
<dbReference type="EMBL" id="PFPL01000032">
    <property type="protein sequence ID" value="PIZ96210.1"/>
    <property type="molecule type" value="Genomic_DNA"/>
</dbReference>
<evidence type="ECO:0000313" key="2">
    <source>
        <dbReference type="EMBL" id="PIZ96210.1"/>
    </source>
</evidence>
<protein>
    <submittedName>
        <fullName evidence="2">GNAT family N-acetyltransferase</fullName>
    </submittedName>
</protein>
<dbReference type="GO" id="GO:0016747">
    <property type="term" value="F:acyltransferase activity, transferring groups other than amino-acyl groups"/>
    <property type="evidence" value="ECO:0007669"/>
    <property type="project" value="InterPro"/>
</dbReference>
<dbReference type="InterPro" id="IPR016181">
    <property type="entry name" value="Acyl_CoA_acyltransferase"/>
</dbReference>
<feature type="domain" description="N-acetyltransferase" evidence="1">
    <location>
        <begin position="1"/>
        <end position="111"/>
    </location>
</feature>
<reference evidence="3" key="1">
    <citation type="submission" date="2017-09" db="EMBL/GenBank/DDBJ databases">
        <title>Depth-based differentiation of microbial function through sediment-hosted aquifers and enrichment of novel symbionts in the deep terrestrial subsurface.</title>
        <authorList>
            <person name="Probst A.J."/>
            <person name="Ladd B."/>
            <person name="Jarett J.K."/>
            <person name="Geller-Mcgrath D.E."/>
            <person name="Sieber C.M.K."/>
            <person name="Emerson J.B."/>
            <person name="Anantharaman K."/>
            <person name="Thomas B.C."/>
            <person name="Malmstrom R."/>
            <person name="Stieglmeier M."/>
            <person name="Klingl A."/>
            <person name="Woyke T."/>
            <person name="Ryan C.M."/>
            <person name="Banfield J.F."/>
        </authorList>
    </citation>
    <scope>NUCLEOTIDE SEQUENCE [LARGE SCALE GENOMIC DNA]</scope>
</reference>
<dbReference type="SUPFAM" id="SSF55729">
    <property type="entry name" value="Acyl-CoA N-acyltransferases (Nat)"/>
    <property type="match status" value="1"/>
</dbReference>
<dbReference type="InterPro" id="IPR000182">
    <property type="entry name" value="GNAT_dom"/>
</dbReference>
<comment type="caution">
    <text evidence="2">The sequence shown here is derived from an EMBL/GenBank/DDBJ whole genome shotgun (WGS) entry which is preliminary data.</text>
</comment>
<accession>A0A2M7VB71</accession>
<name>A0A2M7VB71_9BACT</name>
<dbReference type="CDD" id="cd04301">
    <property type="entry name" value="NAT_SF"/>
    <property type="match status" value="1"/>
</dbReference>
<evidence type="ECO:0000259" key="1">
    <source>
        <dbReference type="PROSITE" id="PS51186"/>
    </source>
</evidence>
<organism evidence="2 3">
    <name type="scientific">Candidatus Magasanikbacteria bacterium CG_4_10_14_0_2_um_filter_33_14</name>
    <dbReference type="NCBI Taxonomy" id="1974636"/>
    <lineage>
        <taxon>Bacteria</taxon>
        <taxon>Candidatus Magasanikiibacteriota</taxon>
    </lineage>
</organism>
<sequence length="111" mass="13013">MEIQKKEINNVQALKYFVEKEGKEVARAYIYIIKNDLHDDPYGLLEDLYVDEDYRGQGLGTELLKKTIAGAKEAGCYKFLATSRKEREVVHGWYKKNGFEEHGLEFRINFF</sequence>
<dbReference type="Pfam" id="PF00583">
    <property type="entry name" value="Acetyltransf_1"/>
    <property type="match status" value="1"/>
</dbReference>
<keyword evidence="2" id="KW-0808">Transferase</keyword>
<dbReference type="AlphaFoldDB" id="A0A2M7VB71"/>
<dbReference type="PROSITE" id="PS51186">
    <property type="entry name" value="GNAT"/>
    <property type="match status" value="1"/>
</dbReference>